<sequence length="169" mass="19109">MTAAKYGWTLEAALIDTHNWVSLKTYRMALKSITFKNIGVQANRDAVLQVLDGLGSPVTPFDVSKRFPDNEIWVDLDHPYINTHFRTIVAACSYKDRQNEKNREVSTPIPSVENKLFSNLNDAIVAFGHAVSQLRQAHIGYAVEDQHIFGIYTQTSFEQQTGLIWNPAK</sequence>
<organism evidence="1">
    <name type="scientific">Myzus persicae nege-like virus 1</name>
    <dbReference type="NCBI Taxonomy" id="2961857"/>
    <lineage>
        <taxon>Viruses</taxon>
        <taxon>Riboviria</taxon>
    </lineage>
</organism>
<dbReference type="GO" id="GO:0005198">
    <property type="term" value="F:structural molecule activity"/>
    <property type="evidence" value="ECO:0007669"/>
    <property type="project" value="InterPro"/>
</dbReference>
<dbReference type="EMBL" id="MW528419">
    <property type="protein sequence ID" value="UTQ79659.1"/>
    <property type="molecule type" value="mRNA"/>
</dbReference>
<reference evidence="1" key="1">
    <citation type="submission" date="2021-01" db="EMBL/GenBank/DDBJ databases">
        <authorList>
            <person name="Lu g."/>
            <person name="Ye z."/>
        </authorList>
    </citation>
    <scope>NUCLEOTIDE SEQUENCE</scope>
    <source>
        <strain evidence="1">LMN1</strain>
    </source>
</reference>
<accession>A0A976X8Z3</accession>
<name>A0A976X8Z3_9VIRU</name>
<proteinExistence type="evidence at transcript level"/>
<evidence type="ECO:0000313" key="1">
    <source>
        <dbReference type="EMBL" id="UTQ79659.1"/>
    </source>
</evidence>
<dbReference type="GO" id="GO:0019028">
    <property type="term" value="C:viral capsid"/>
    <property type="evidence" value="ECO:0007669"/>
    <property type="project" value="InterPro"/>
</dbReference>
<dbReference type="InterPro" id="IPR036417">
    <property type="entry name" value="TMV-like_coat_sf"/>
</dbReference>
<evidence type="ECO:0008006" key="2">
    <source>
        <dbReference type="Google" id="ProtNLM"/>
    </source>
</evidence>
<dbReference type="Gene3D" id="1.20.120.70">
    <property type="entry name" value="Tobacco mosaic virus-like, coat protein"/>
    <property type="match status" value="1"/>
</dbReference>
<dbReference type="Pfam" id="PF00721">
    <property type="entry name" value="TMV_coat"/>
    <property type="match status" value="1"/>
</dbReference>
<dbReference type="InterPro" id="IPR001337">
    <property type="entry name" value="TMV-like_coat"/>
</dbReference>
<protein>
    <recommendedName>
        <fullName evidence="2">Capsid protein</fullName>
    </recommendedName>
</protein>
<dbReference type="SUPFAM" id="SSF47195">
    <property type="entry name" value="TMV-like viral coat proteins"/>
    <property type="match status" value="1"/>
</dbReference>